<gene>
    <name evidence="1" type="ORF">FD06_GL000304</name>
</gene>
<organism evidence="1 2">
    <name type="scientific">Apilactobacillus ozensis DSM 23829 = JCM 17196</name>
    <dbReference type="NCBI Taxonomy" id="1423781"/>
    <lineage>
        <taxon>Bacteria</taxon>
        <taxon>Bacillati</taxon>
        <taxon>Bacillota</taxon>
        <taxon>Bacilli</taxon>
        <taxon>Lactobacillales</taxon>
        <taxon>Lactobacillaceae</taxon>
        <taxon>Apilactobacillus</taxon>
    </lineage>
</organism>
<protein>
    <submittedName>
        <fullName evidence="1">Uncharacterized protein</fullName>
    </submittedName>
</protein>
<comment type="caution">
    <text evidence="1">The sequence shown here is derived from an EMBL/GenBank/DDBJ whole genome shotgun (WGS) entry which is preliminary data.</text>
</comment>
<dbReference type="RefSeq" id="WP_054657821.1">
    <property type="nucleotide sequence ID" value="NZ_AYYQ01000006.1"/>
</dbReference>
<evidence type="ECO:0000313" key="1">
    <source>
        <dbReference type="EMBL" id="KRM69245.1"/>
    </source>
</evidence>
<sequence>MNLQNIKHLIASEFGYKQFYDEFNTYRLIRPKNSVKELDKFLNPYVDRVVLNHQEAFKLFKILYKSSLKDNPDLRELISRLYIASANQRLLKIDNFKEDLVSAY</sequence>
<dbReference type="AlphaFoldDB" id="A0A0R2AQL7"/>
<dbReference type="STRING" id="1423781.FD06_GL000304"/>
<dbReference type="Proteomes" id="UP000052012">
    <property type="component" value="Unassembled WGS sequence"/>
</dbReference>
<reference evidence="1 2" key="1">
    <citation type="journal article" date="2015" name="Genome Announc.">
        <title>Expanding the biotechnology potential of lactobacilli through comparative genomics of 213 strains and associated genera.</title>
        <authorList>
            <person name="Sun Z."/>
            <person name="Harris H.M."/>
            <person name="McCann A."/>
            <person name="Guo C."/>
            <person name="Argimon S."/>
            <person name="Zhang W."/>
            <person name="Yang X."/>
            <person name="Jeffery I.B."/>
            <person name="Cooney J.C."/>
            <person name="Kagawa T.F."/>
            <person name="Liu W."/>
            <person name="Song Y."/>
            <person name="Salvetti E."/>
            <person name="Wrobel A."/>
            <person name="Rasinkangas P."/>
            <person name="Parkhill J."/>
            <person name="Rea M.C."/>
            <person name="O'Sullivan O."/>
            <person name="Ritari J."/>
            <person name="Douillard F.P."/>
            <person name="Paul Ross R."/>
            <person name="Yang R."/>
            <person name="Briner A.E."/>
            <person name="Felis G.E."/>
            <person name="de Vos W.M."/>
            <person name="Barrangou R."/>
            <person name="Klaenhammer T.R."/>
            <person name="Caufield P.W."/>
            <person name="Cui Y."/>
            <person name="Zhang H."/>
            <person name="O'Toole P.W."/>
        </authorList>
    </citation>
    <scope>NUCLEOTIDE SEQUENCE [LARGE SCALE GENOMIC DNA]</scope>
    <source>
        <strain evidence="1 2">DSM 23829</strain>
    </source>
</reference>
<dbReference type="EMBL" id="AYYQ01000006">
    <property type="protein sequence ID" value="KRM69245.1"/>
    <property type="molecule type" value="Genomic_DNA"/>
</dbReference>
<proteinExistence type="predicted"/>
<dbReference type="PATRIC" id="fig|1423781.4.peg.308"/>
<name>A0A0R2AQL7_9LACO</name>
<accession>A0A0R2AQL7</accession>
<keyword evidence="2" id="KW-1185">Reference proteome</keyword>
<evidence type="ECO:0000313" key="2">
    <source>
        <dbReference type="Proteomes" id="UP000052012"/>
    </source>
</evidence>